<dbReference type="PROSITE" id="PS50207">
    <property type="entry name" value="CASPASE_P10"/>
    <property type="match status" value="1"/>
</dbReference>
<comment type="caution">
    <text evidence="6">The sequence shown here is derived from an EMBL/GenBank/DDBJ whole genome shotgun (WGS) entry which is preliminary data.</text>
</comment>
<evidence type="ECO:0000313" key="6">
    <source>
        <dbReference type="EMBL" id="KAK9722433.1"/>
    </source>
</evidence>
<feature type="compositionally biased region" description="Polar residues" evidence="3">
    <location>
        <begin position="176"/>
        <end position="186"/>
    </location>
</feature>
<feature type="domain" description="Caspase family p20" evidence="5">
    <location>
        <begin position="304"/>
        <end position="430"/>
    </location>
</feature>
<evidence type="ECO:0000259" key="5">
    <source>
        <dbReference type="PROSITE" id="PS50208"/>
    </source>
</evidence>
<dbReference type="InterPro" id="IPR001309">
    <property type="entry name" value="Pept_C14_p20"/>
</dbReference>
<gene>
    <name evidence="6" type="ORF">QE152_g19676</name>
</gene>
<dbReference type="Pfam" id="PF00656">
    <property type="entry name" value="Peptidase_C14"/>
    <property type="match status" value="1"/>
</dbReference>
<dbReference type="InterPro" id="IPR002138">
    <property type="entry name" value="Pept_C14_p10"/>
</dbReference>
<dbReference type="EMBL" id="JASPKY010000188">
    <property type="protein sequence ID" value="KAK9722433.1"/>
    <property type="molecule type" value="Genomic_DNA"/>
</dbReference>
<dbReference type="InterPro" id="IPR029030">
    <property type="entry name" value="Caspase-like_dom_sf"/>
</dbReference>
<proteinExistence type="inferred from homology"/>
<feature type="compositionally biased region" description="Low complexity" evidence="3">
    <location>
        <begin position="166"/>
        <end position="175"/>
    </location>
</feature>
<dbReference type="GO" id="GO:0004197">
    <property type="term" value="F:cysteine-type endopeptidase activity"/>
    <property type="evidence" value="ECO:0007669"/>
    <property type="project" value="InterPro"/>
</dbReference>
<dbReference type="SUPFAM" id="SSF52129">
    <property type="entry name" value="Caspase-like"/>
    <property type="match status" value="1"/>
</dbReference>
<dbReference type="InterPro" id="IPR002398">
    <property type="entry name" value="Pept_C14"/>
</dbReference>
<evidence type="ECO:0000259" key="4">
    <source>
        <dbReference type="PROSITE" id="PS50207"/>
    </source>
</evidence>
<evidence type="ECO:0000256" key="2">
    <source>
        <dbReference type="RuleBase" id="RU003971"/>
    </source>
</evidence>
<dbReference type="PANTHER" id="PTHR47901:SF3">
    <property type="entry name" value="CASPASE-1"/>
    <property type="match status" value="1"/>
</dbReference>
<protein>
    <submittedName>
        <fullName evidence="6">Caspase domain</fullName>
    </submittedName>
</protein>
<dbReference type="GO" id="GO:0072559">
    <property type="term" value="C:NLRP3 inflammasome complex"/>
    <property type="evidence" value="ECO:0007669"/>
    <property type="project" value="TreeGrafter"/>
</dbReference>
<accession>A0AAW1KPG8</accession>
<dbReference type="Proteomes" id="UP001458880">
    <property type="component" value="Unassembled WGS sequence"/>
</dbReference>
<dbReference type="GO" id="GO:0097169">
    <property type="term" value="C:AIM2 inflammasome complex"/>
    <property type="evidence" value="ECO:0007669"/>
    <property type="project" value="TreeGrafter"/>
</dbReference>
<evidence type="ECO:0000256" key="3">
    <source>
        <dbReference type="SAM" id="MobiDB-lite"/>
    </source>
</evidence>
<evidence type="ECO:0000256" key="1">
    <source>
        <dbReference type="ARBA" id="ARBA00010134"/>
    </source>
</evidence>
<feature type="compositionally biased region" description="Polar residues" evidence="3">
    <location>
        <begin position="200"/>
        <end position="219"/>
    </location>
</feature>
<name>A0AAW1KPG8_POPJA</name>
<dbReference type="InterPro" id="IPR011600">
    <property type="entry name" value="Pept_C14_caspase"/>
</dbReference>
<dbReference type="PRINTS" id="PR00376">
    <property type="entry name" value="IL1BCENZYME"/>
</dbReference>
<dbReference type="GO" id="GO:0072557">
    <property type="term" value="C:IPAF inflammasome complex"/>
    <property type="evidence" value="ECO:0007669"/>
    <property type="project" value="TreeGrafter"/>
</dbReference>
<comment type="similarity">
    <text evidence="1 2">Belongs to the peptidase C14A family.</text>
</comment>
<keyword evidence="7" id="KW-1185">Reference proteome</keyword>
<feature type="region of interest" description="Disordered" evidence="3">
    <location>
        <begin position="162"/>
        <end position="277"/>
    </location>
</feature>
<dbReference type="Gene3D" id="3.40.50.1460">
    <property type="match status" value="1"/>
</dbReference>
<dbReference type="InterPro" id="IPR015917">
    <property type="entry name" value="Pept_C14A"/>
</dbReference>
<dbReference type="PROSITE" id="PS50208">
    <property type="entry name" value="CASPASE_P20"/>
    <property type="match status" value="1"/>
</dbReference>
<feature type="domain" description="Caspase family p10" evidence="4">
    <location>
        <begin position="444"/>
        <end position="530"/>
    </location>
</feature>
<sequence length="531" mass="60137">MDKFKLQKNKLMKYSTPASTIQIGEASRDLDLPKLYTEEDIKPDTETSCVQYISETLPENCAPNSNTAIERQNLTNLRVSAVPDTESIENIENQVRDSNNLLTTTPKSMKDVKRPLENNLKRKKNIKTKDIQLRSEISDYFLPLKSNGINTNQNGIAQNVTDNETSLSSNSDISSLQTDGPPNTNQKLSLKAKLEKSKSTLTPTNGEHSTLSNNENESPVLSPKASESVLKPTKQKKQKESKPRKNSSRKRRANEGQDNSGTSGSKSKKQKETPRMDIVVKKADTLIDGENDKVPVYKTVSKNTRGNVLLINNISFAGEDRRDGSEVDVWNMKNLFQQMGFNVQCHTDLTLESLTTTLELYSQNPILETGDIQVVIIMSHGNSNKETYIETIDRGHLEIEWIVDRFSNNICVKLAEKPKIFIFQCCRGKRQNEEKTDSIVSFSKSWRQRAKSDVLIAYATVPDYASYRHGKLGSRFIRAICEVFPEHAHDTNIVDLLTMVDNKVNHLWDSRYFQTCCVELRGFKKCYLNPI</sequence>
<dbReference type="PANTHER" id="PTHR47901">
    <property type="entry name" value="CASPASE RECRUITMENT DOMAIN-CONTAINING PROTEIN 18"/>
    <property type="match status" value="1"/>
</dbReference>
<organism evidence="6 7">
    <name type="scientific">Popillia japonica</name>
    <name type="common">Japanese beetle</name>
    <dbReference type="NCBI Taxonomy" id="7064"/>
    <lineage>
        <taxon>Eukaryota</taxon>
        <taxon>Metazoa</taxon>
        <taxon>Ecdysozoa</taxon>
        <taxon>Arthropoda</taxon>
        <taxon>Hexapoda</taxon>
        <taxon>Insecta</taxon>
        <taxon>Pterygota</taxon>
        <taxon>Neoptera</taxon>
        <taxon>Endopterygota</taxon>
        <taxon>Coleoptera</taxon>
        <taxon>Polyphaga</taxon>
        <taxon>Scarabaeiformia</taxon>
        <taxon>Scarabaeidae</taxon>
        <taxon>Rutelinae</taxon>
        <taxon>Popillia</taxon>
    </lineage>
</organism>
<dbReference type="GO" id="GO:0006508">
    <property type="term" value="P:proteolysis"/>
    <property type="evidence" value="ECO:0007669"/>
    <property type="project" value="InterPro"/>
</dbReference>
<dbReference type="AlphaFoldDB" id="A0AAW1KPG8"/>
<dbReference type="SMART" id="SM00115">
    <property type="entry name" value="CASc"/>
    <property type="match status" value="1"/>
</dbReference>
<reference evidence="6 7" key="1">
    <citation type="journal article" date="2024" name="BMC Genomics">
        <title>De novo assembly and annotation of Popillia japonica's genome with initial clues to its potential as an invasive pest.</title>
        <authorList>
            <person name="Cucini C."/>
            <person name="Boschi S."/>
            <person name="Funari R."/>
            <person name="Cardaioli E."/>
            <person name="Iannotti N."/>
            <person name="Marturano G."/>
            <person name="Paoli F."/>
            <person name="Bruttini M."/>
            <person name="Carapelli A."/>
            <person name="Frati F."/>
            <person name="Nardi F."/>
        </authorList>
    </citation>
    <scope>NUCLEOTIDE SEQUENCE [LARGE SCALE GENOMIC DNA]</scope>
    <source>
        <strain evidence="6">DMR45628</strain>
    </source>
</reference>
<evidence type="ECO:0000313" key="7">
    <source>
        <dbReference type="Proteomes" id="UP001458880"/>
    </source>
</evidence>